<gene>
    <name evidence="2" type="ORF">N8I77_013041</name>
</gene>
<dbReference type="EMBL" id="JAUJFL010000010">
    <property type="protein sequence ID" value="KAK2597180.1"/>
    <property type="molecule type" value="Genomic_DNA"/>
</dbReference>
<dbReference type="Proteomes" id="UP001265746">
    <property type="component" value="Unassembled WGS sequence"/>
</dbReference>
<feature type="compositionally biased region" description="Basic and acidic residues" evidence="1">
    <location>
        <begin position="84"/>
        <end position="101"/>
    </location>
</feature>
<sequence>MTLDINHHCPVCSKKGNRRCLKLGHLIECEVHRGRYHSRIHGCVSCAEARAREEKVAKKDHNSSNVEHEDKQQQKNAKRAKVKSAHEKTMKQLRKEMRQEKTTSSSD</sequence>
<organism evidence="2 3">
    <name type="scientific">Phomopsis amygdali</name>
    <name type="common">Fusicoccum amygdali</name>
    <dbReference type="NCBI Taxonomy" id="1214568"/>
    <lineage>
        <taxon>Eukaryota</taxon>
        <taxon>Fungi</taxon>
        <taxon>Dikarya</taxon>
        <taxon>Ascomycota</taxon>
        <taxon>Pezizomycotina</taxon>
        <taxon>Sordariomycetes</taxon>
        <taxon>Sordariomycetidae</taxon>
        <taxon>Diaporthales</taxon>
        <taxon>Diaporthaceae</taxon>
        <taxon>Diaporthe</taxon>
    </lineage>
</organism>
<dbReference type="AlphaFoldDB" id="A0AAD9S2Y9"/>
<accession>A0AAD9S2Y9</accession>
<name>A0AAD9S2Y9_PHOAM</name>
<reference evidence="2" key="1">
    <citation type="submission" date="2023-06" db="EMBL/GenBank/DDBJ databases">
        <authorList>
            <person name="Noh H."/>
        </authorList>
    </citation>
    <scope>NUCLEOTIDE SEQUENCE</scope>
    <source>
        <strain evidence="2">DUCC20226</strain>
    </source>
</reference>
<comment type="caution">
    <text evidence="2">The sequence shown here is derived from an EMBL/GenBank/DDBJ whole genome shotgun (WGS) entry which is preliminary data.</text>
</comment>
<evidence type="ECO:0000313" key="2">
    <source>
        <dbReference type="EMBL" id="KAK2597180.1"/>
    </source>
</evidence>
<feature type="region of interest" description="Disordered" evidence="1">
    <location>
        <begin position="54"/>
        <end position="107"/>
    </location>
</feature>
<evidence type="ECO:0000256" key="1">
    <source>
        <dbReference type="SAM" id="MobiDB-lite"/>
    </source>
</evidence>
<protein>
    <submittedName>
        <fullName evidence="2">Uncharacterized protein</fullName>
    </submittedName>
</protein>
<proteinExistence type="predicted"/>
<evidence type="ECO:0000313" key="3">
    <source>
        <dbReference type="Proteomes" id="UP001265746"/>
    </source>
</evidence>
<feature type="compositionally biased region" description="Basic and acidic residues" evidence="1">
    <location>
        <begin position="54"/>
        <end position="73"/>
    </location>
</feature>
<keyword evidence="3" id="KW-1185">Reference proteome</keyword>